<organism evidence="9 10">
    <name type="scientific">Ladona fulva</name>
    <name type="common">Scarce chaser dragonfly</name>
    <name type="synonym">Libellula fulva</name>
    <dbReference type="NCBI Taxonomy" id="123851"/>
    <lineage>
        <taxon>Eukaryota</taxon>
        <taxon>Metazoa</taxon>
        <taxon>Ecdysozoa</taxon>
        <taxon>Arthropoda</taxon>
        <taxon>Hexapoda</taxon>
        <taxon>Insecta</taxon>
        <taxon>Pterygota</taxon>
        <taxon>Palaeoptera</taxon>
        <taxon>Odonata</taxon>
        <taxon>Epiprocta</taxon>
        <taxon>Anisoptera</taxon>
        <taxon>Libelluloidea</taxon>
        <taxon>Libellulidae</taxon>
        <taxon>Ladona</taxon>
    </lineage>
</organism>
<feature type="domain" description="Sulfatase N-terminal" evidence="8">
    <location>
        <begin position="26"/>
        <end position="358"/>
    </location>
</feature>
<dbReference type="PROSITE" id="PS00149">
    <property type="entry name" value="SULFATASE_2"/>
    <property type="match status" value="1"/>
</dbReference>
<dbReference type="CDD" id="cd16029">
    <property type="entry name" value="4-S"/>
    <property type="match status" value="1"/>
</dbReference>
<evidence type="ECO:0000259" key="8">
    <source>
        <dbReference type="Pfam" id="PF00884"/>
    </source>
</evidence>
<reference evidence="9" key="2">
    <citation type="submission" date="2017-10" db="EMBL/GenBank/DDBJ databases">
        <title>Ladona fulva Genome sequencing and assembly.</title>
        <authorList>
            <person name="Murali S."/>
            <person name="Richards S."/>
            <person name="Bandaranaike D."/>
            <person name="Bellair M."/>
            <person name="Blankenburg K."/>
            <person name="Chao H."/>
            <person name="Dinh H."/>
            <person name="Doddapaneni H."/>
            <person name="Dugan-Rocha S."/>
            <person name="Elkadiri S."/>
            <person name="Gnanaolivu R."/>
            <person name="Hernandez B."/>
            <person name="Skinner E."/>
            <person name="Javaid M."/>
            <person name="Lee S."/>
            <person name="Li M."/>
            <person name="Ming W."/>
            <person name="Munidasa M."/>
            <person name="Muniz J."/>
            <person name="Nguyen L."/>
            <person name="Hughes D."/>
            <person name="Osuji N."/>
            <person name="Pu L.-L."/>
            <person name="Puazo M."/>
            <person name="Qu C."/>
            <person name="Quiroz J."/>
            <person name="Raj R."/>
            <person name="Weissenberger G."/>
            <person name="Xin Y."/>
            <person name="Zou X."/>
            <person name="Han Y."/>
            <person name="Worley K."/>
            <person name="Muzny D."/>
            <person name="Gibbs R."/>
        </authorList>
    </citation>
    <scope>NUCLEOTIDE SEQUENCE</scope>
    <source>
        <strain evidence="9">Sampled in the wild</strain>
    </source>
</reference>
<keyword evidence="7" id="KW-0732">Signal</keyword>
<keyword evidence="3" id="KW-0479">Metal-binding</keyword>
<evidence type="ECO:0000256" key="6">
    <source>
        <dbReference type="ARBA" id="ARBA00023180"/>
    </source>
</evidence>
<name>A0A8K0NYE6_LADFU</name>
<dbReference type="EMBL" id="KZ308267">
    <property type="protein sequence ID" value="KAG8226113.1"/>
    <property type="molecule type" value="Genomic_DNA"/>
</dbReference>
<keyword evidence="4" id="KW-0378">Hydrolase</keyword>
<keyword evidence="10" id="KW-1185">Reference proteome</keyword>
<dbReference type="PROSITE" id="PS00523">
    <property type="entry name" value="SULFATASE_1"/>
    <property type="match status" value="1"/>
</dbReference>
<evidence type="ECO:0000256" key="5">
    <source>
        <dbReference type="ARBA" id="ARBA00022837"/>
    </source>
</evidence>
<dbReference type="InterPro" id="IPR000917">
    <property type="entry name" value="Sulfatase_N"/>
</dbReference>
<evidence type="ECO:0000256" key="4">
    <source>
        <dbReference type="ARBA" id="ARBA00022801"/>
    </source>
</evidence>
<dbReference type="Gene3D" id="3.40.720.10">
    <property type="entry name" value="Alkaline Phosphatase, subunit A"/>
    <property type="match status" value="1"/>
</dbReference>
<dbReference type="PANTHER" id="PTHR10342:SF273">
    <property type="entry name" value="RE14504P"/>
    <property type="match status" value="1"/>
</dbReference>
<evidence type="ECO:0000256" key="1">
    <source>
        <dbReference type="ARBA" id="ARBA00001913"/>
    </source>
</evidence>
<evidence type="ECO:0000256" key="3">
    <source>
        <dbReference type="ARBA" id="ARBA00022723"/>
    </source>
</evidence>
<sequence length="568" mass="64094">MLSLRFYIALCFLACGTAAQNDSSLPNIIFIIADDLGWNDVGFHGSNQIPTPNIDALAYRGVILNNYYVQPLCTPSRCALMTGKYPIHTGMQHYVILNQEPRGLPLSEKLIPQYLKNLGYATHAIGKWHLGFYKKEYTPEHRGFDSYIGHWTGVLDYYDHSGTEKELWGLDIHQGLDPLWDLHGKYLTEFYTEEAVKTISHHAKTNKIAEESGNSTKPLFLYLAQIAVHSGNPYNPLPAPDETVDKFSYIKNYKRRRYAAMLHWLDKSVGDVVEALAENKMLDNSIIVFTTDNGGAPAGLNDNFASNWPLRGAKFTLWEGGTRGAAAVWSPRLKKRGRVSNHLMHITDWLPTLLSAVNATDEIRTNIDGFDLWDTLSEDKPSNRSEVLLNIDAKDSVAALRVGEWKVIIGNSLNGSRNSWYSPIHSDYEDNNGLILTSKVSKAMDSIGYPLTEEQILSSRKEAIVICEPENLPDDIKESKILCDAHLKPCLFNIISDPCEKRNLAEIYPKKLEEMLHILDRYNSTALPPSNTHLDPNSHPRLWDYAWTNFGDKTPPSKKDTEKCNDDL</sequence>
<accession>A0A8K0NYE6</accession>
<evidence type="ECO:0000313" key="9">
    <source>
        <dbReference type="EMBL" id="KAG8226113.1"/>
    </source>
</evidence>
<protein>
    <recommendedName>
        <fullName evidence="8">Sulfatase N-terminal domain-containing protein</fullName>
    </recommendedName>
</protein>
<dbReference type="GO" id="GO:0008484">
    <property type="term" value="F:sulfuric ester hydrolase activity"/>
    <property type="evidence" value="ECO:0007669"/>
    <property type="project" value="InterPro"/>
</dbReference>
<dbReference type="InterPro" id="IPR017850">
    <property type="entry name" value="Alkaline_phosphatase_core_sf"/>
</dbReference>
<comment type="caution">
    <text evidence="9">The sequence shown here is derived from an EMBL/GenBank/DDBJ whole genome shotgun (WGS) entry which is preliminary data.</text>
</comment>
<feature type="signal peptide" evidence="7">
    <location>
        <begin position="1"/>
        <end position="19"/>
    </location>
</feature>
<dbReference type="PANTHER" id="PTHR10342">
    <property type="entry name" value="ARYLSULFATASE"/>
    <property type="match status" value="1"/>
</dbReference>
<proteinExistence type="inferred from homology"/>
<dbReference type="InterPro" id="IPR024607">
    <property type="entry name" value="Sulfatase_CS"/>
</dbReference>
<reference evidence="9" key="1">
    <citation type="submission" date="2013-04" db="EMBL/GenBank/DDBJ databases">
        <authorList>
            <person name="Qu J."/>
            <person name="Murali S.C."/>
            <person name="Bandaranaike D."/>
            <person name="Bellair M."/>
            <person name="Blankenburg K."/>
            <person name="Chao H."/>
            <person name="Dinh H."/>
            <person name="Doddapaneni H."/>
            <person name="Downs B."/>
            <person name="Dugan-Rocha S."/>
            <person name="Elkadiri S."/>
            <person name="Gnanaolivu R.D."/>
            <person name="Hernandez B."/>
            <person name="Javaid M."/>
            <person name="Jayaseelan J.C."/>
            <person name="Lee S."/>
            <person name="Li M."/>
            <person name="Ming W."/>
            <person name="Munidasa M."/>
            <person name="Muniz J."/>
            <person name="Nguyen L."/>
            <person name="Ongeri F."/>
            <person name="Osuji N."/>
            <person name="Pu L.-L."/>
            <person name="Puazo M."/>
            <person name="Qu C."/>
            <person name="Quiroz J."/>
            <person name="Raj R."/>
            <person name="Weissenberger G."/>
            <person name="Xin Y."/>
            <person name="Zou X."/>
            <person name="Han Y."/>
            <person name="Richards S."/>
            <person name="Worley K."/>
            <person name="Muzny D."/>
            <person name="Gibbs R."/>
        </authorList>
    </citation>
    <scope>NUCLEOTIDE SEQUENCE</scope>
    <source>
        <strain evidence="9">Sampled in the wild</strain>
    </source>
</reference>
<comment type="similarity">
    <text evidence="2">Belongs to the sulfatase family.</text>
</comment>
<dbReference type="AlphaFoldDB" id="A0A8K0NYE6"/>
<dbReference type="Gene3D" id="3.30.1120.10">
    <property type="match status" value="1"/>
</dbReference>
<dbReference type="GO" id="GO:0046872">
    <property type="term" value="F:metal ion binding"/>
    <property type="evidence" value="ECO:0007669"/>
    <property type="project" value="UniProtKB-KW"/>
</dbReference>
<dbReference type="InterPro" id="IPR047115">
    <property type="entry name" value="ARSB"/>
</dbReference>
<evidence type="ECO:0000313" key="10">
    <source>
        <dbReference type="Proteomes" id="UP000792457"/>
    </source>
</evidence>
<dbReference type="Proteomes" id="UP000792457">
    <property type="component" value="Unassembled WGS sequence"/>
</dbReference>
<comment type="cofactor">
    <cofactor evidence="1">
        <name>Ca(2+)</name>
        <dbReference type="ChEBI" id="CHEBI:29108"/>
    </cofactor>
</comment>
<evidence type="ECO:0000256" key="2">
    <source>
        <dbReference type="ARBA" id="ARBA00008779"/>
    </source>
</evidence>
<feature type="chain" id="PRO_5035433938" description="Sulfatase N-terminal domain-containing protein" evidence="7">
    <location>
        <begin position="20"/>
        <end position="568"/>
    </location>
</feature>
<keyword evidence="6" id="KW-0325">Glycoprotein</keyword>
<gene>
    <name evidence="9" type="ORF">J437_LFUL006743</name>
</gene>
<dbReference type="SUPFAM" id="SSF53649">
    <property type="entry name" value="Alkaline phosphatase-like"/>
    <property type="match status" value="1"/>
</dbReference>
<evidence type="ECO:0000256" key="7">
    <source>
        <dbReference type="SAM" id="SignalP"/>
    </source>
</evidence>
<keyword evidence="5" id="KW-0106">Calcium</keyword>
<dbReference type="OrthoDB" id="103349at2759"/>
<dbReference type="Pfam" id="PF00884">
    <property type="entry name" value="Sulfatase"/>
    <property type="match status" value="1"/>
</dbReference>